<dbReference type="KEGG" id="min:Minf_0348"/>
<name>B3DYC9_METI4</name>
<evidence type="ECO:0000313" key="1">
    <source>
        <dbReference type="EMBL" id="ACD82406.1"/>
    </source>
</evidence>
<sequence length="69" mass="7771">MIDSLNEILTGLIKEKRGLGLVPSYKAAELLGYSLDSMRALIRRGQFVAVKEGKTWITHPSLEVRKMQI</sequence>
<evidence type="ECO:0000313" key="2">
    <source>
        <dbReference type="Proteomes" id="UP000009149"/>
    </source>
</evidence>
<dbReference type="EMBL" id="CP000975">
    <property type="protein sequence ID" value="ACD82406.1"/>
    <property type="molecule type" value="Genomic_DNA"/>
</dbReference>
<dbReference type="STRING" id="481448.Minf_0348"/>
<dbReference type="AlphaFoldDB" id="B3DYC9"/>
<accession>B3DYC9</accession>
<organism evidence="1 2">
    <name type="scientific">Methylacidiphilum infernorum (isolate V4)</name>
    <name type="common">Methylokorus infernorum (strain V4)</name>
    <dbReference type="NCBI Taxonomy" id="481448"/>
    <lineage>
        <taxon>Bacteria</taxon>
        <taxon>Pseudomonadati</taxon>
        <taxon>Verrucomicrobiota</taxon>
        <taxon>Methylacidiphilae</taxon>
        <taxon>Methylacidiphilales</taxon>
        <taxon>Methylacidiphilaceae</taxon>
        <taxon>Methylacidiphilum (ex Ratnadevi et al. 2023)</taxon>
    </lineage>
</organism>
<dbReference type="Proteomes" id="UP000009149">
    <property type="component" value="Chromosome"/>
</dbReference>
<proteinExistence type="predicted"/>
<protein>
    <submittedName>
        <fullName evidence="1">Fic family protein</fullName>
    </submittedName>
</protein>
<reference evidence="1 2" key="1">
    <citation type="journal article" date="2008" name="Biol. Direct">
        <title>Complete genome sequence of the extremely acidophilic methanotroph isolate V4, Methylacidiphilum infernorum, a representative of the bacterial phylum Verrucomicrobia.</title>
        <authorList>
            <person name="Hou S."/>
            <person name="Makarova K.S."/>
            <person name="Saw J.H."/>
            <person name="Senin P."/>
            <person name="Ly B.V."/>
            <person name="Zhou Z."/>
            <person name="Ren Y."/>
            <person name="Wang J."/>
            <person name="Galperin M.Y."/>
            <person name="Omelchenko M.V."/>
            <person name="Wolf Y.I."/>
            <person name="Yutin N."/>
            <person name="Koonin E.V."/>
            <person name="Stott M.B."/>
            <person name="Mountain B.W."/>
            <person name="Crowe M.A."/>
            <person name="Smirnova A.V."/>
            <person name="Dunfield P.F."/>
            <person name="Feng L."/>
            <person name="Wang L."/>
            <person name="Alam M."/>
        </authorList>
    </citation>
    <scope>NUCLEOTIDE SEQUENCE [LARGE SCALE GENOMIC DNA]</scope>
    <source>
        <strain evidence="2">Isolate V4</strain>
    </source>
</reference>
<gene>
    <name evidence="1" type="ordered locus">Minf_0348</name>
</gene>
<dbReference type="HOGENOM" id="CLU_2771148_0_0_0"/>